<dbReference type="EMBL" id="MJEA01000002">
    <property type="protein sequence ID" value="OQO71149.1"/>
    <property type="molecule type" value="Genomic_DNA"/>
</dbReference>
<dbReference type="AlphaFoldDB" id="A0A1V8YEV9"/>
<gene>
    <name evidence="1" type="ORF">BH747_03910</name>
</gene>
<dbReference type="Proteomes" id="UP000192477">
    <property type="component" value="Unassembled WGS sequence"/>
</dbReference>
<dbReference type="RefSeq" id="WP_081182761.1">
    <property type="nucleotide sequence ID" value="NZ_MJEA01000002.1"/>
</dbReference>
<evidence type="ECO:0000313" key="2">
    <source>
        <dbReference type="Proteomes" id="UP000192477"/>
    </source>
</evidence>
<protein>
    <submittedName>
        <fullName evidence="1">Uncharacterized protein</fullName>
    </submittedName>
</protein>
<comment type="caution">
    <text evidence="1">The sequence shown here is derived from an EMBL/GenBank/DDBJ whole genome shotgun (WGS) entry which is preliminary data.</text>
</comment>
<name>A0A1V8YEV9_9ENTE</name>
<reference evidence="1 2" key="1">
    <citation type="journal article" date="2017" name="BMC Microbiol.">
        <title>Comparative genomics of Enterococcus spp. isolated from bovine feces.</title>
        <authorList>
            <person name="Beukers A.G."/>
            <person name="Zaheer R."/>
            <person name="Goji N."/>
            <person name="Amoako K.K."/>
            <person name="Chaves A.V."/>
            <person name="Ward M.P."/>
            <person name="McAllister T.A."/>
        </authorList>
    </citation>
    <scope>NUCLEOTIDE SEQUENCE [LARGE SCALE GENOMIC DNA]</scope>
    <source>
        <strain evidence="1 2">F1129D 143</strain>
    </source>
</reference>
<accession>A0A1V8YEV9</accession>
<organism evidence="1 2">
    <name type="scientific">Enterococcus villorum</name>
    <dbReference type="NCBI Taxonomy" id="112904"/>
    <lineage>
        <taxon>Bacteria</taxon>
        <taxon>Bacillati</taxon>
        <taxon>Bacillota</taxon>
        <taxon>Bacilli</taxon>
        <taxon>Lactobacillales</taxon>
        <taxon>Enterococcaceae</taxon>
        <taxon>Enterococcus</taxon>
    </lineage>
</organism>
<proteinExistence type="predicted"/>
<evidence type="ECO:0000313" key="1">
    <source>
        <dbReference type="EMBL" id="OQO71149.1"/>
    </source>
</evidence>
<sequence>MKKNVDLDKLIADSLSLSSSISALSKISYEQLILNTITLEDINEINAIIVSIQCLAEQHAQEMEAFGLEKL</sequence>